<dbReference type="AlphaFoldDB" id="A0A816VNX9"/>
<dbReference type="EMBL" id="CAJOBG010001304">
    <property type="protein sequence ID" value="CAF3915569.1"/>
    <property type="molecule type" value="Genomic_DNA"/>
</dbReference>
<dbReference type="PANTHER" id="PTHR21028">
    <property type="entry name" value="SI:CH211-156B7.4"/>
    <property type="match status" value="1"/>
</dbReference>
<dbReference type="Proteomes" id="UP000663856">
    <property type="component" value="Unassembled WGS sequence"/>
</dbReference>
<dbReference type="Proteomes" id="UP000681967">
    <property type="component" value="Unassembled WGS sequence"/>
</dbReference>
<evidence type="ECO:0000313" key="14">
    <source>
        <dbReference type="Proteomes" id="UP000663887"/>
    </source>
</evidence>
<dbReference type="Gene3D" id="3.30.70.330">
    <property type="match status" value="1"/>
</dbReference>
<dbReference type="EMBL" id="CAJNRG010010406">
    <property type="protein sequence ID" value="CAF2122526.1"/>
    <property type="molecule type" value="Genomic_DNA"/>
</dbReference>
<dbReference type="EMBL" id="CAJOBJ010009840">
    <property type="protein sequence ID" value="CAF4147524.1"/>
    <property type="molecule type" value="Genomic_DNA"/>
</dbReference>
<dbReference type="InterPro" id="IPR012677">
    <property type="entry name" value="Nucleotide-bd_a/b_plait_sf"/>
</dbReference>
<feature type="domain" description="RRM" evidence="2">
    <location>
        <begin position="131"/>
        <end position="201"/>
    </location>
</feature>
<dbReference type="InterPro" id="IPR008173">
    <property type="entry name" value="Adenylyl_cyclase_CyaB"/>
</dbReference>
<dbReference type="GO" id="GO:0016462">
    <property type="term" value="F:pyrophosphatase activity"/>
    <property type="evidence" value="ECO:0007669"/>
    <property type="project" value="UniProtKB-ARBA"/>
</dbReference>
<dbReference type="PANTHER" id="PTHR21028:SF2">
    <property type="entry name" value="CYTH DOMAIN-CONTAINING PROTEIN"/>
    <property type="match status" value="1"/>
</dbReference>
<evidence type="ECO:0000313" key="9">
    <source>
        <dbReference type="EMBL" id="CAF3915569.1"/>
    </source>
</evidence>
<sequence>MPRNVEIKASIDDHINNIIERIRPFADGPPRYFTQNDTFFNCPSGGRLKLRIEQDCPAQLIYYERNDIASLSIPKLSNYSIAPIMYRSTCFQWEFYDPQMSGSIDGTDLIPHDRAIDRAYESNYKRPHCSSSYFIGHIPPSCTEHDLTQIFPNATRINLIRDIVTREPRGYAFLDGNIDRDKEYKFNGHLLFIEDNASKKVFGWKPRRCGGGLGGKKQSGQLRFGGSQRPFKKPFHMTEQDVLSLSLGGIRGQVDKHRTLFLTGHGQTRIHIDQVKGFESTIFVELEVILRDDQTPEHGQLIAKELCEKIGIQEENHIKCAYIDLLLKKDYQNDCH</sequence>
<dbReference type="InterPro" id="IPR023577">
    <property type="entry name" value="CYTH_domain"/>
</dbReference>
<evidence type="ECO:0000313" key="6">
    <source>
        <dbReference type="EMBL" id="CAF2120646.1"/>
    </source>
</evidence>
<dbReference type="EMBL" id="CAJOBI010000193">
    <property type="protein sequence ID" value="CAF3803230.1"/>
    <property type="molecule type" value="Genomic_DNA"/>
</dbReference>
<keyword evidence="13" id="KW-1185">Reference proteome</keyword>
<accession>A0A816VNX9</accession>
<dbReference type="Proteomes" id="UP000663887">
    <property type="component" value="Unassembled WGS sequence"/>
</dbReference>
<evidence type="ECO:0000313" key="12">
    <source>
        <dbReference type="EMBL" id="CAF4147524.1"/>
    </source>
</evidence>
<reference evidence="7" key="1">
    <citation type="submission" date="2021-02" db="EMBL/GenBank/DDBJ databases">
        <authorList>
            <person name="Nowell W R."/>
        </authorList>
    </citation>
    <scope>NUCLEOTIDE SEQUENCE</scope>
</reference>
<evidence type="ECO:0000313" key="8">
    <source>
        <dbReference type="EMBL" id="CAF3803230.1"/>
    </source>
</evidence>
<comment type="caution">
    <text evidence="7">The sequence shown here is derived from an EMBL/GenBank/DDBJ whole genome shotgun (WGS) entry which is preliminary data.</text>
</comment>
<proteinExistence type="predicted"/>
<evidence type="ECO:0000313" key="3">
    <source>
        <dbReference type="EMBL" id="CAF1242380.1"/>
    </source>
</evidence>
<dbReference type="EMBL" id="CAJNOW010007157">
    <property type="protein sequence ID" value="CAF1505665.1"/>
    <property type="molecule type" value="Genomic_DNA"/>
</dbReference>
<dbReference type="Proteomes" id="UP000663866">
    <property type="component" value="Unassembled WGS sequence"/>
</dbReference>
<dbReference type="SUPFAM" id="SSF54928">
    <property type="entry name" value="RNA-binding domain, RBD"/>
    <property type="match status" value="1"/>
</dbReference>
<name>A0A816VNX9_9BILA</name>
<dbReference type="GO" id="GO:0003723">
    <property type="term" value="F:RNA binding"/>
    <property type="evidence" value="ECO:0007669"/>
    <property type="project" value="UniProtKB-UniRule"/>
</dbReference>
<dbReference type="Proteomes" id="UP000663824">
    <property type="component" value="Unassembled WGS sequence"/>
</dbReference>
<dbReference type="Proteomes" id="UP000663855">
    <property type="component" value="Unassembled WGS sequence"/>
</dbReference>
<evidence type="ECO:0000313" key="11">
    <source>
        <dbReference type="EMBL" id="CAF4050939.1"/>
    </source>
</evidence>
<dbReference type="Proteomes" id="UP000663842">
    <property type="component" value="Unassembled WGS sequence"/>
</dbReference>
<dbReference type="EMBL" id="CAJNRE010005656">
    <property type="protein sequence ID" value="CAF2048016.1"/>
    <property type="molecule type" value="Genomic_DNA"/>
</dbReference>
<dbReference type="OrthoDB" id="6159137at2759"/>
<dbReference type="PROSITE" id="PS50102">
    <property type="entry name" value="RRM"/>
    <property type="match status" value="1"/>
</dbReference>
<evidence type="ECO:0000313" key="7">
    <source>
        <dbReference type="EMBL" id="CAF2122526.1"/>
    </source>
</evidence>
<evidence type="ECO:0000313" key="4">
    <source>
        <dbReference type="EMBL" id="CAF1505665.1"/>
    </source>
</evidence>
<dbReference type="SMART" id="SM01118">
    <property type="entry name" value="CYTH"/>
    <property type="match status" value="1"/>
</dbReference>
<evidence type="ECO:0000256" key="1">
    <source>
        <dbReference type="PROSITE-ProRule" id="PRU00176"/>
    </source>
</evidence>
<evidence type="ECO:0000313" key="10">
    <source>
        <dbReference type="EMBL" id="CAF3961931.1"/>
    </source>
</evidence>
<dbReference type="EMBL" id="CAJNOV010006283">
    <property type="protein sequence ID" value="CAF1242380.1"/>
    <property type="molecule type" value="Genomic_DNA"/>
</dbReference>
<evidence type="ECO:0000313" key="13">
    <source>
        <dbReference type="Proteomes" id="UP000663866"/>
    </source>
</evidence>
<evidence type="ECO:0000259" key="2">
    <source>
        <dbReference type="PROSITE" id="PS50102"/>
    </source>
</evidence>
<dbReference type="InterPro" id="IPR000504">
    <property type="entry name" value="RRM_dom"/>
</dbReference>
<dbReference type="InterPro" id="IPR033469">
    <property type="entry name" value="CYTH-like_dom_sf"/>
</dbReference>
<organism evidence="7 14">
    <name type="scientific">Rotaria magnacalcarata</name>
    <dbReference type="NCBI Taxonomy" id="392030"/>
    <lineage>
        <taxon>Eukaryota</taxon>
        <taxon>Metazoa</taxon>
        <taxon>Spiralia</taxon>
        <taxon>Gnathifera</taxon>
        <taxon>Rotifera</taxon>
        <taxon>Eurotatoria</taxon>
        <taxon>Bdelloidea</taxon>
        <taxon>Philodinida</taxon>
        <taxon>Philodinidae</taxon>
        <taxon>Rotaria</taxon>
    </lineage>
</organism>
<dbReference type="Pfam" id="PF00076">
    <property type="entry name" value="RRM_1"/>
    <property type="match status" value="1"/>
</dbReference>
<dbReference type="Proteomes" id="UP000663834">
    <property type="component" value="Unassembled WGS sequence"/>
</dbReference>
<dbReference type="Proteomes" id="UP000681720">
    <property type="component" value="Unassembled WGS sequence"/>
</dbReference>
<dbReference type="Proteomes" id="UP000676336">
    <property type="component" value="Unassembled WGS sequence"/>
</dbReference>
<keyword evidence="1" id="KW-0694">RNA-binding</keyword>
<dbReference type="InterPro" id="IPR035979">
    <property type="entry name" value="RBD_domain_sf"/>
</dbReference>
<gene>
    <name evidence="11" type="ORF">BYL167_LOCUS16431</name>
    <name evidence="3" type="ORF">CJN711_LOCUS14062</name>
    <name evidence="12" type="ORF">GIL414_LOCUS19343</name>
    <name evidence="4" type="ORF">KQP761_LOCUS14866</name>
    <name evidence="5" type="ORF">MBJ925_LOCUS12515</name>
    <name evidence="9" type="ORF">OVN521_LOCUS10285</name>
    <name evidence="8" type="ORF">SMN809_LOCUS1298</name>
    <name evidence="10" type="ORF">UXM345_LOCUS13971</name>
    <name evidence="6" type="ORF">WKI299_LOCUS24334</name>
    <name evidence="7" type="ORF">XDN619_LOCUS23040</name>
</gene>
<evidence type="ECO:0000313" key="5">
    <source>
        <dbReference type="EMBL" id="CAF2048016.1"/>
    </source>
</evidence>
<dbReference type="EMBL" id="CAJOBF010001548">
    <property type="protein sequence ID" value="CAF3961931.1"/>
    <property type="molecule type" value="Genomic_DNA"/>
</dbReference>
<dbReference type="EMBL" id="CAJNRF010010414">
    <property type="protein sequence ID" value="CAF2120646.1"/>
    <property type="molecule type" value="Genomic_DNA"/>
</dbReference>
<dbReference type="EMBL" id="CAJOBH010006284">
    <property type="protein sequence ID" value="CAF4050939.1"/>
    <property type="molecule type" value="Genomic_DNA"/>
</dbReference>
<dbReference type="SUPFAM" id="SSF55154">
    <property type="entry name" value="CYTH-like phosphatases"/>
    <property type="match status" value="2"/>
</dbReference>
<dbReference type="Gene3D" id="2.40.320.10">
    <property type="entry name" value="Hypothetical Protein Pfu-838710-001"/>
    <property type="match status" value="1"/>
</dbReference>
<protein>
    <recommendedName>
        <fullName evidence="2">RRM domain-containing protein</fullName>
    </recommendedName>
</protein>